<organism evidence="1 2">
    <name type="scientific">Phaeobacter inhibens</name>
    <dbReference type="NCBI Taxonomy" id="221822"/>
    <lineage>
        <taxon>Bacteria</taxon>
        <taxon>Pseudomonadati</taxon>
        <taxon>Pseudomonadota</taxon>
        <taxon>Alphaproteobacteria</taxon>
        <taxon>Rhodobacterales</taxon>
        <taxon>Roseobacteraceae</taxon>
        <taxon>Phaeobacter</taxon>
    </lineage>
</organism>
<name>A0ABN5GQS6_9RHOB</name>
<gene>
    <name evidence="1" type="ORF">PhaeoP66_03222</name>
</gene>
<reference evidence="1 2" key="2">
    <citation type="journal article" date="2017" name="Int. J. Syst. Evol. Microbiol.">
        <title>Adaptation of Surface-Associated Bacteria to the Open Ocean: A Genomically Distinct Subpopulation of Phaeobacter gallaeciensis Colonizes Pacific Mesozooplankton.</title>
        <authorList>
            <person name="Freese H.M."/>
            <person name="Methner A."/>
            <person name="Overmann J."/>
        </authorList>
    </citation>
    <scope>NUCLEOTIDE SEQUENCE [LARGE SCALE GENOMIC DNA]</scope>
    <source>
        <strain evidence="1 2">P66</strain>
    </source>
</reference>
<sequence length="205" mass="23115">MNRPRIYARPNKPLTIPVRKRGKVTPLEAFEAFEAPEVITVDKFTECHVTPDDVARRMVEYLGPQGDYLTLEPSAGTGQLARALIASGHSICELTMIERHNTLANGLRRIGPTLNRCFLEYADEVKGKAEFPRIIMNPPFKQVRAHIKAALSLLRPNGHDTATLVALVPSTFRHDECEHLEDLPEDTFATARVRTKIVRVRRVQL</sequence>
<dbReference type="Proteomes" id="UP000236536">
    <property type="component" value="Chromosome"/>
</dbReference>
<reference evidence="1 2" key="1">
    <citation type="journal article" date="2017" name="Genome Biol. Evol.">
        <title>Trajectories and Drivers of Genome Evolution in Surface-Associated Marine Phaeobacter.</title>
        <authorList>
            <person name="Freese H.M."/>
            <person name="Sikorski J."/>
            <person name="Bunk B."/>
            <person name="Scheuner C."/>
            <person name="Meier-Kolthoff J.P."/>
            <person name="Sproer C."/>
            <person name="Gram L."/>
            <person name="Overmann J."/>
        </authorList>
    </citation>
    <scope>NUCLEOTIDE SEQUENCE [LARGE SCALE GENOMIC DNA]</scope>
    <source>
        <strain evidence="1 2">P66</strain>
    </source>
</reference>
<dbReference type="RefSeq" id="WP_102874979.1">
    <property type="nucleotide sequence ID" value="NZ_CP010705.1"/>
</dbReference>
<protein>
    <submittedName>
        <fullName evidence="1">Phospholipid N-methyltransferase</fullName>
    </submittedName>
</protein>
<evidence type="ECO:0000313" key="1">
    <source>
        <dbReference type="EMBL" id="AUQ95964.1"/>
    </source>
</evidence>
<evidence type="ECO:0000313" key="2">
    <source>
        <dbReference type="Proteomes" id="UP000236536"/>
    </source>
</evidence>
<dbReference type="Gene3D" id="3.40.50.150">
    <property type="entry name" value="Vaccinia Virus protein VP39"/>
    <property type="match status" value="1"/>
</dbReference>
<keyword evidence="2" id="KW-1185">Reference proteome</keyword>
<dbReference type="EMBL" id="CP010705">
    <property type="protein sequence ID" value="AUQ95964.1"/>
    <property type="molecule type" value="Genomic_DNA"/>
</dbReference>
<accession>A0ABN5GQS6</accession>
<dbReference type="SUPFAM" id="SSF53335">
    <property type="entry name" value="S-adenosyl-L-methionine-dependent methyltransferases"/>
    <property type="match status" value="1"/>
</dbReference>
<proteinExistence type="predicted"/>
<dbReference type="InterPro" id="IPR029063">
    <property type="entry name" value="SAM-dependent_MTases_sf"/>
</dbReference>